<evidence type="ECO:0000313" key="4">
    <source>
        <dbReference type="EMBL" id="BDG61047.1"/>
    </source>
</evidence>
<evidence type="ECO:0000313" key="5">
    <source>
        <dbReference type="Proteomes" id="UP001163687"/>
    </source>
</evidence>
<proteinExistence type="predicted"/>
<feature type="domain" description="SpoVR protein-like N-terminal" evidence="2">
    <location>
        <begin position="5"/>
        <end position="373"/>
    </location>
</feature>
<sequence length="446" mass="52684">MEEREIPLLEAAIERIWDKAREFGLEPFPVHFEIVPPAIMYEFGAYLLPGRFSHWSHGKAYYQLKTQYDYGLSKIYELVINSNPCFAFLLDSNTLLQNKFVVAHVFGHSDFFRNNIWFRGTNREMVDVVSEHARRIRAYSQDEGFVEVERFLDAVLSVAEHVDPFPRREPPEEEKEPPAAGDPWSDLFPPARAGAEPRKPDRKRVPPEPDQDLLRFFLEYGDHLEEWQRDILAIVREETLYFVPQMMTKIMNEGWASYWHSRILREIGLTNEEFTDFARMHAAVCTPGGTRINPYHVGLRIWEDIEKRFGRDRLFEVRELENDASFLRLYLTEELVKDLDLFLFKLEGDEWKVTDKTWERVRDAIVDSFTNFGRPLITVDDGDYRGRRELYLRHHFDGRELDVPYAEKTLQHVYHIWQRPVHLETVVSGRTVVLTCEGERVSRQTL</sequence>
<dbReference type="AlphaFoldDB" id="A0AA35CNV0"/>
<dbReference type="Pfam" id="PF24755">
    <property type="entry name" value="SpoVR_C"/>
    <property type="match status" value="1"/>
</dbReference>
<dbReference type="InterPro" id="IPR057008">
    <property type="entry name" value="SpoVR-like_C"/>
</dbReference>
<evidence type="ECO:0000256" key="1">
    <source>
        <dbReference type="SAM" id="MobiDB-lite"/>
    </source>
</evidence>
<keyword evidence="5" id="KW-1185">Reference proteome</keyword>
<dbReference type="Pfam" id="PF04293">
    <property type="entry name" value="SpoVR"/>
    <property type="match status" value="1"/>
</dbReference>
<dbReference type="PANTHER" id="PTHR30029:SF2">
    <property type="entry name" value="STAGE V SPORULATION PROTEIN R"/>
    <property type="match status" value="1"/>
</dbReference>
<dbReference type="InterPro" id="IPR056174">
    <property type="entry name" value="SpoVR_N"/>
</dbReference>
<protein>
    <submittedName>
        <fullName evidence="4">Stage V sporulation protein R</fullName>
    </submittedName>
</protein>
<dbReference type="Proteomes" id="UP001163687">
    <property type="component" value="Chromosome"/>
</dbReference>
<dbReference type="RefSeq" id="WP_264841728.1">
    <property type="nucleotide sequence ID" value="NZ_AP025628.1"/>
</dbReference>
<evidence type="ECO:0000259" key="3">
    <source>
        <dbReference type="Pfam" id="PF24755"/>
    </source>
</evidence>
<name>A0AA35CNV0_9FIRM</name>
<gene>
    <name evidence="4" type="ORF">caldi_21370</name>
</gene>
<feature type="region of interest" description="Disordered" evidence="1">
    <location>
        <begin position="163"/>
        <end position="208"/>
    </location>
</feature>
<feature type="compositionally biased region" description="Basic and acidic residues" evidence="1">
    <location>
        <begin position="195"/>
        <end position="207"/>
    </location>
</feature>
<feature type="domain" description="SpoVR-like C-terminal" evidence="3">
    <location>
        <begin position="375"/>
        <end position="426"/>
    </location>
</feature>
<organism evidence="4 5">
    <name type="scientific">Caldinitratiruptor microaerophilus</name>
    <dbReference type="NCBI Taxonomy" id="671077"/>
    <lineage>
        <taxon>Bacteria</taxon>
        <taxon>Bacillati</taxon>
        <taxon>Bacillota</taxon>
        <taxon>Clostridia</taxon>
        <taxon>Eubacteriales</taxon>
        <taxon>Symbiobacteriaceae</taxon>
        <taxon>Caldinitratiruptor</taxon>
    </lineage>
</organism>
<dbReference type="EMBL" id="AP025628">
    <property type="protein sequence ID" value="BDG61047.1"/>
    <property type="molecule type" value="Genomic_DNA"/>
</dbReference>
<reference evidence="4" key="1">
    <citation type="submission" date="2022-03" db="EMBL/GenBank/DDBJ databases">
        <title>Complete genome sequence of Caldinitratiruptor microaerophilus.</title>
        <authorList>
            <person name="Mukaiyama R."/>
            <person name="Nishiyama T."/>
            <person name="Ueda K."/>
        </authorList>
    </citation>
    <scope>NUCLEOTIDE SEQUENCE</scope>
    <source>
        <strain evidence="4">JCM 16183</strain>
    </source>
</reference>
<dbReference type="PANTHER" id="PTHR30029">
    <property type="entry name" value="STAGE V SPORULATION PROTEIN R"/>
    <property type="match status" value="1"/>
</dbReference>
<dbReference type="KEGG" id="cmic:caldi_21370"/>
<dbReference type="InterPro" id="IPR007390">
    <property type="entry name" value="Spore_V_R"/>
</dbReference>
<accession>A0AA35CNV0</accession>
<evidence type="ECO:0000259" key="2">
    <source>
        <dbReference type="Pfam" id="PF04293"/>
    </source>
</evidence>